<comment type="subunit">
    <text evidence="13">Homodimer.</text>
</comment>
<evidence type="ECO:0000256" key="5">
    <source>
        <dbReference type="ARBA" id="ARBA00022516"/>
    </source>
</evidence>
<dbReference type="Pfam" id="PF08545">
    <property type="entry name" value="ACP_syn_III"/>
    <property type="match status" value="1"/>
</dbReference>
<gene>
    <name evidence="13" type="primary">fabH</name>
    <name evidence="16" type="ORF">AALB_4035</name>
</gene>
<evidence type="ECO:0000313" key="16">
    <source>
        <dbReference type="EMBL" id="GAD03955.1"/>
    </source>
</evidence>
<keyword evidence="9 13" id="KW-0275">Fatty acid biosynthesis</keyword>
<evidence type="ECO:0000256" key="2">
    <source>
        <dbReference type="ARBA" id="ARBA00008642"/>
    </source>
</evidence>
<name>R9PRN2_AGAAL</name>
<accession>R9PRN2</accession>
<evidence type="ECO:0000256" key="9">
    <source>
        <dbReference type="ARBA" id="ARBA00023160"/>
    </source>
</evidence>
<protein>
    <recommendedName>
        <fullName evidence="3 13">Beta-ketoacyl-[acyl-carrier-protein] synthase III</fullName>
        <shortName evidence="13">Beta-ketoacyl-ACP synthase III</shortName>
        <shortName evidence="13">KAS III</shortName>
        <ecNumber evidence="3 13">2.3.1.180</ecNumber>
    </recommendedName>
    <alternativeName>
        <fullName evidence="13">3-oxoacyl-[acyl-carrier-protein] synthase 3</fullName>
    </alternativeName>
    <alternativeName>
        <fullName evidence="13">3-oxoacyl-[acyl-carrier-protein] synthase III</fullName>
    </alternativeName>
</protein>
<feature type="active site" evidence="13">
    <location>
        <position position="293"/>
    </location>
</feature>
<dbReference type="HAMAP" id="MF_01815">
    <property type="entry name" value="FabH"/>
    <property type="match status" value="1"/>
</dbReference>
<keyword evidence="6 13" id="KW-0808">Transferase</keyword>
<organism evidence="16 17">
    <name type="scientific">Agarivorans albus MKT 106</name>
    <dbReference type="NCBI Taxonomy" id="1331007"/>
    <lineage>
        <taxon>Bacteria</taxon>
        <taxon>Pseudomonadati</taxon>
        <taxon>Pseudomonadota</taxon>
        <taxon>Gammaproteobacteria</taxon>
        <taxon>Alteromonadales</taxon>
        <taxon>Alteromonadaceae</taxon>
        <taxon>Agarivorans</taxon>
    </lineage>
</organism>
<dbReference type="GO" id="GO:0004315">
    <property type="term" value="F:3-oxoacyl-[acyl-carrier-protein] synthase activity"/>
    <property type="evidence" value="ECO:0007669"/>
    <property type="project" value="InterPro"/>
</dbReference>
<dbReference type="STRING" id="1331007.AALB_4035"/>
<dbReference type="EMBL" id="BARX01000038">
    <property type="protein sequence ID" value="GAD03955.1"/>
    <property type="molecule type" value="Genomic_DNA"/>
</dbReference>
<evidence type="ECO:0000256" key="10">
    <source>
        <dbReference type="ARBA" id="ARBA00023268"/>
    </source>
</evidence>
<evidence type="ECO:0000256" key="6">
    <source>
        <dbReference type="ARBA" id="ARBA00022679"/>
    </source>
</evidence>
<dbReference type="NCBIfam" id="NF006829">
    <property type="entry name" value="PRK09352.1"/>
    <property type="match status" value="1"/>
</dbReference>
<feature type="active site" evidence="13">
    <location>
        <position position="123"/>
    </location>
</feature>
<dbReference type="PANTHER" id="PTHR43091">
    <property type="entry name" value="3-OXOACYL-[ACYL-CARRIER-PROTEIN] SYNTHASE"/>
    <property type="match status" value="1"/>
</dbReference>
<dbReference type="AlphaFoldDB" id="R9PRN2"/>
<dbReference type="Pfam" id="PF08541">
    <property type="entry name" value="ACP_syn_III_C"/>
    <property type="match status" value="1"/>
</dbReference>
<keyword evidence="11 13" id="KW-0012">Acyltransferase</keyword>
<evidence type="ECO:0000256" key="13">
    <source>
        <dbReference type="HAMAP-Rule" id="MF_01815"/>
    </source>
</evidence>
<keyword evidence="4 13" id="KW-0963">Cytoplasm</keyword>
<dbReference type="GO" id="GO:0005737">
    <property type="term" value="C:cytoplasm"/>
    <property type="evidence" value="ECO:0007669"/>
    <property type="project" value="UniProtKB-SubCell"/>
</dbReference>
<evidence type="ECO:0000256" key="8">
    <source>
        <dbReference type="ARBA" id="ARBA00023098"/>
    </source>
</evidence>
<evidence type="ECO:0000256" key="12">
    <source>
        <dbReference type="ARBA" id="ARBA00051096"/>
    </source>
</evidence>
<dbReference type="CDD" id="cd00830">
    <property type="entry name" value="KAS_III"/>
    <property type="match status" value="1"/>
</dbReference>
<evidence type="ECO:0000313" key="17">
    <source>
        <dbReference type="Proteomes" id="UP000014461"/>
    </source>
</evidence>
<evidence type="ECO:0000256" key="11">
    <source>
        <dbReference type="ARBA" id="ARBA00023315"/>
    </source>
</evidence>
<dbReference type="SUPFAM" id="SSF53901">
    <property type="entry name" value="Thiolase-like"/>
    <property type="match status" value="1"/>
</dbReference>
<proteinExistence type="inferred from homology"/>
<comment type="catalytic activity">
    <reaction evidence="12">
        <text>malonyl-[ACP] + acetyl-CoA + H(+) = 3-oxobutanoyl-[ACP] + CO2 + CoA</text>
        <dbReference type="Rhea" id="RHEA:12080"/>
        <dbReference type="Rhea" id="RHEA-COMP:9623"/>
        <dbReference type="Rhea" id="RHEA-COMP:9625"/>
        <dbReference type="ChEBI" id="CHEBI:15378"/>
        <dbReference type="ChEBI" id="CHEBI:16526"/>
        <dbReference type="ChEBI" id="CHEBI:57287"/>
        <dbReference type="ChEBI" id="CHEBI:57288"/>
        <dbReference type="ChEBI" id="CHEBI:78449"/>
        <dbReference type="ChEBI" id="CHEBI:78450"/>
        <dbReference type="EC" id="2.3.1.180"/>
    </reaction>
    <physiologicalReaction direction="left-to-right" evidence="12">
        <dbReference type="Rhea" id="RHEA:12081"/>
    </physiologicalReaction>
</comment>
<evidence type="ECO:0000259" key="15">
    <source>
        <dbReference type="Pfam" id="PF08545"/>
    </source>
</evidence>
<keyword evidence="17" id="KW-1185">Reference proteome</keyword>
<keyword evidence="5 13" id="KW-0444">Lipid biosynthesis</keyword>
<feature type="domain" description="Beta-ketoacyl-[acyl-carrier-protein] synthase III C-terminal" evidence="14">
    <location>
        <begin position="247"/>
        <end position="336"/>
    </location>
</feature>
<dbReference type="EC" id="2.3.1.180" evidence="3 13"/>
<dbReference type="GO" id="GO:0006633">
    <property type="term" value="P:fatty acid biosynthetic process"/>
    <property type="evidence" value="ECO:0007669"/>
    <property type="project" value="UniProtKB-UniRule"/>
</dbReference>
<comment type="domain">
    <text evidence="13">The last Arg residue of the ACP-binding site is essential for the weak association between ACP/AcpP and FabH.</text>
</comment>
<dbReference type="GO" id="GO:0033818">
    <property type="term" value="F:beta-ketoacyl-acyl-carrier-protein synthase III activity"/>
    <property type="evidence" value="ECO:0007669"/>
    <property type="project" value="UniProtKB-UniRule"/>
</dbReference>
<feature type="region of interest" description="ACP-binding" evidence="13">
    <location>
        <begin position="264"/>
        <end position="268"/>
    </location>
</feature>
<keyword evidence="8 13" id="KW-0443">Lipid metabolism</keyword>
<sequence length="376" mass="40158">MATSISQSFKHAMYNAEITGWGKCMPPARLTNHDLSTFLDTSDEWISSRTGIKERCVSHVDIAELAATAGLQALAAAGLKAEQLDAIILCTCTPGTSVPSSASRVQQLLNAEQAAVFDMNAACSGFVYGMQTASALIQTGAMKRILLIGAERLTQLLDWTKRDTAVLFGDGAGAVILEANDQVEKVGFLAAKLGCDSEKREILFISDFGTNRKRFSGVDTLYNFQFEGPEIFKRAVKGMGEAASNVLEQANIANNELNFIVPHQANLRIIDALAKRIDAPYDNIMVNIEKYGNTSAATVPVALCEALEQGRIKPGDNVLLAAFGAGLTWGAAAIRWGQRVTPIAESDASLSPCEQTALEILAPAIKGCQEARAAEA</sequence>
<comment type="pathway">
    <text evidence="1 13">Lipid metabolism; fatty acid biosynthesis.</text>
</comment>
<comment type="function">
    <text evidence="13">Catalyzes the condensation reaction of fatty acid synthesis by the addition to an acyl acceptor of two carbons from malonyl-ACP. Catalyzes the first condensation reaction which initiates fatty acid synthesis and may therefore play a role in governing the total rate of fatty acid production. Possesses both acetoacetyl-ACP synthase and acetyl transacylase activities. Its substrate specificity determines the biosynthesis of branched-chain and/or straight-chain of fatty acids.</text>
</comment>
<dbReference type="InterPro" id="IPR016039">
    <property type="entry name" value="Thiolase-like"/>
</dbReference>
<evidence type="ECO:0000259" key="14">
    <source>
        <dbReference type="Pfam" id="PF08541"/>
    </source>
</evidence>
<evidence type="ECO:0000256" key="7">
    <source>
        <dbReference type="ARBA" id="ARBA00022832"/>
    </source>
</evidence>
<evidence type="ECO:0000256" key="1">
    <source>
        <dbReference type="ARBA" id="ARBA00005194"/>
    </source>
</evidence>
<dbReference type="InterPro" id="IPR013747">
    <property type="entry name" value="ACP_syn_III_C"/>
</dbReference>
<dbReference type="Proteomes" id="UP000014461">
    <property type="component" value="Unassembled WGS sequence"/>
</dbReference>
<dbReference type="FunFam" id="3.40.47.10:FF:000004">
    <property type="entry name" value="3-oxoacyl-[acyl-carrier-protein] synthase 3"/>
    <property type="match status" value="1"/>
</dbReference>
<comment type="caution">
    <text evidence="16">The sequence shown here is derived from an EMBL/GenBank/DDBJ whole genome shotgun (WGS) entry which is preliminary data.</text>
</comment>
<evidence type="ECO:0000256" key="4">
    <source>
        <dbReference type="ARBA" id="ARBA00022490"/>
    </source>
</evidence>
<comment type="similarity">
    <text evidence="2 13">Belongs to the thiolase-like superfamily. FabH family.</text>
</comment>
<dbReference type="InterPro" id="IPR013751">
    <property type="entry name" value="ACP_syn_III_N"/>
</dbReference>
<feature type="active site" evidence="13">
    <location>
        <position position="263"/>
    </location>
</feature>
<dbReference type="PANTHER" id="PTHR43091:SF2">
    <property type="entry name" value="BETA-KETOACYL-[ACYL-CARRIER-PROTEIN] SYNTHASE III 2"/>
    <property type="match status" value="1"/>
</dbReference>
<evidence type="ECO:0000256" key="3">
    <source>
        <dbReference type="ARBA" id="ARBA00012333"/>
    </source>
</evidence>
<keyword evidence="7 13" id="KW-0276">Fatty acid metabolism</keyword>
<comment type="subcellular location">
    <subcellularLocation>
        <location evidence="13">Cytoplasm</location>
    </subcellularLocation>
</comment>
<dbReference type="UniPathway" id="UPA00094"/>
<dbReference type="NCBIfam" id="TIGR00747">
    <property type="entry name" value="fabH"/>
    <property type="match status" value="1"/>
</dbReference>
<dbReference type="InterPro" id="IPR004655">
    <property type="entry name" value="FabH"/>
</dbReference>
<dbReference type="Gene3D" id="3.40.47.10">
    <property type="match status" value="1"/>
</dbReference>
<keyword evidence="10 13" id="KW-0511">Multifunctional enzyme</keyword>
<reference evidence="16" key="1">
    <citation type="journal article" date="2013" name="Genome Announc.">
        <title>Draft Genome Sequence of Agarivorans albus Strain MKT 106T, an Agarolytic Marine Bacterium.</title>
        <authorList>
            <person name="Yasuike M."/>
            <person name="Nakamura Y."/>
            <person name="Kai W."/>
            <person name="Fujiwara A."/>
            <person name="Fukui Y."/>
            <person name="Satomi M."/>
            <person name="Sano M."/>
        </authorList>
    </citation>
    <scope>NUCLEOTIDE SEQUENCE [LARGE SCALE GENOMIC DNA]</scope>
</reference>
<feature type="domain" description="Beta-ketoacyl-[acyl-carrier-protein] synthase III N-terminal" evidence="15">
    <location>
        <begin position="117"/>
        <end position="196"/>
    </location>
</feature>